<proteinExistence type="inferred from homology"/>
<dbReference type="PANTHER" id="PTHR13799:SF14">
    <property type="entry name" value="GTP CYCLOHYDROLASE 1 TYPE 2 HOMOLOG"/>
    <property type="match status" value="1"/>
</dbReference>
<dbReference type="SUPFAM" id="SSF102705">
    <property type="entry name" value="NIF3 (NGG1p interacting factor 3)-like"/>
    <property type="match status" value="1"/>
</dbReference>
<dbReference type="Pfam" id="PF01784">
    <property type="entry name" value="DUF34_NIF3"/>
    <property type="match status" value="1"/>
</dbReference>
<dbReference type="Gene3D" id="3.40.1390.30">
    <property type="entry name" value="NIF3 (NGG1p interacting factor 3)-like"/>
    <property type="match status" value="2"/>
</dbReference>
<protein>
    <recommendedName>
        <fullName evidence="2">GTP cyclohydrolase 1 type 2 homolog</fullName>
    </recommendedName>
</protein>
<dbReference type="Proteomes" id="UP001299220">
    <property type="component" value="Unassembled WGS sequence"/>
</dbReference>
<comment type="similarity">
    <text evidence="1">Belongs to the GTP cyclohydrolase I type 2/NIF3 family.</text>
</comment>
<comment type="caution">
    <text evidence="4">The sequence shown here is derived from an EMBL/GenBank/DDBJ whole genome shotgun (WGS) entry which is preliminary data.</text>
</comment>
<dbReference type="NCBIfam" id="TIGR00486">
    <property type="entry name" value="YbgI_SA1388"/>
    <property type="match status" value="1"/>
</dbReference>
<dbReference type="RefSeq" id="WP_235322920.1">
    <property type="nucleotide sequence ID" value="NZ_JAFBIT010000001.1"/>
</dbReference>
<keyword evidence="5" id="KW-1185">Reference proteome</keyword>
<evidence type="ECO:0000256" key="2">
    <source>
        <dbReference type="ARBA" id="ARBA00022112"/>
    </source>
</evidence>
<keyword evidence="3" id="KW-0479">Metal-binding</keyword>
<evidence type="ECO:0000313" key="4">
    <source>
        <dbReference type="EMBL" id="MCF2651899.1"/>
    </source>
</evidence>
<evidence type="ECO:0000313" key="5">
    <source>
        <dbReference type="Proteomes" id="UP001299220"/>
    </source>
</evidence>
<dbReference type="InterPro" id="IPR036069">
    <property type="entry name" value="DUF34/NIF3_sf"/>
</dbReference>
<organism evidence="4 5">
    <name type="scientific">Anaeromassilibacillus senegalensis</name>
    <dbReference type="NCBI Taxonomy" id="1673717"/>
    <lineage>
        <taxon>Bacteria</taxon>
        <taxon>Bacillati</taxon>
        <taxon>Bacillota</taxon>
        <taxon>Clostridia</taxon>
        <taxon>Eubacteriales</taxon>
        <taxon>Acutalibacteraceae</taxon>
        <taxon>Anaeromassilibacillus</taxon>
    </lineage>
</organism>
<evidence type="ECO:0000256" key="3">
    <source>
        <dbReference type="ARBA" id="ARBA00022723"/>
    </source>
</evidence>
<gene>
    <name evidence="4" type="ORF">JQM67_04735</name>
</gene>
<sequence length="254" mass="27368">MTVEAIYKAIDAIAPFSESMDFDNTGILVGDPQAEVTDALLCLDVTPRVLREACELGVQLIISHHPVIFTPLRAVPSGTIVFDLIRSGINVISAHTNLDKAYPYGVNHALAEALGLQNVHGVIAEGNSYIAYMGELTQEMTPEVFGAQIKEALGLKSLRYTPANRMIRTVAVVGGAGGEYAAEAVKCGADAFVTGEVKQHEAIAARADGLALYEAGHYHTELPYRQMLADYLTAHCPGVRFRVSKSERPPMESL</sequence>
<reference evidence="4 5" key="1">
    <citation type="submission" date="2020-12" db="EMBL/GenBank/DDBJ databases">
        <title>Whole genome sequences of gut porcine anaerobes.</title>
        <authorList>
            <person name="Kubasova T."/>
            <person name="Jahodarova E."/>
            <person name="Rychlik I."/>
        </authorList>
    </citation>
    <scope>NUCLEOTIDE SEQUENCE [LARGE SCALE GENOMIC DNA]</scope>
    <source>
        <strain evidence="4 5">An867</strain>
    </source>
</reference>
<accession>A0ABS9CLH4</accession>
<name>A0ABS9CLH4_9FIRM</name>
<dbReference type="EMBL" id="JAFBIT010000001">
    <property type="protein sequence ID" value="MCF2651899.1"/>
    <property type="molecule type" value="Genomic_DNA"/>
</dbReference>
<evidence type="ECO:0000256" key="1">
    <source>
        <dbReference type="ARBA" id="ARBA00006964"/>
    </source>
</evidence>
<dbReference type="PANTHER" id="PTHR13799">
    <property type="entry name" value="NGG1 INTERACTING FACTOR 3"/>
    <property type="match status" value="1"/>
</dbReference>
<dbReference type="InterPro" id="IPR002678">
    <property type="entry name" value="DUF34/NIF3"/>
</dbReference>